<dbReference type="Proteomes" id="UP000276215">
    <property type="component" value="Unassembled WGS sequence"/>
</dbReference>
<dbReference type="OrthoDB" id="2013972at2759"/>
<dbReference type="GO" id="GO:0008168">
    <property type="term" value="F:methyltransferase activity"/>
    <property type="evidence" value="ECO:0007669"/>
    <property type="project" value="UniProtKB-KW"/>
</dbReference>
<dbReference type="SUPFAM" id="SSF53335">
    <property type="entry name" value="S-adenosyl-L-methionine-dependent methyltransferases"/>
    <property type="match status" value="1"/>
</dbReference>
<dbReference type="PANTHER" id="PTHR43591:SF24">
    <property type="entry name" value="2-METHOXY-6-POLYPRENYL-1,4-BENZOQUINOL METHYLASE, MITOCHONDRIAL"/>
    <property type="match status" value="1"/>
</dbReference>
<gene>
    <name evidence="1" type="ORF">L873DRAFT_1287239</name>
</gene>
<dbReference type="STRING" id="1336337.A0A3N4JGV4"/>
<evidence type="ECO:0000313" key="2">
    <source>
        <dbReference type="Proteomes" id="UP000276215"/>
    </source>
</evidence>
<keyword evidence="1" id="KW-0489">Methyltransferase</keyword>
<dbReference type="AlphaFoldDB" id="A0A3N4JGV4"/>
<accession>A0A3N4JGV4</accession>
<dbReference type="GO" id="GO:0032259">
    <property type="term" value="P:methylation"/>
    <property type="evidence" value="ECO:0007669"/>
    <property type="project" value="UniProtKB-KW"/>
</dbReference>
<dbReference type="EMBL" id="ML120420">
    <property type="protein sequence ID" value="RPA95921.1"/>
    <property type="molecule type" value="Genomic_DNA"/>
</dbReference>
<dbReference type="CDD" id="cd02440">
    <property type="entry name" value="AdoMet_MTases"/>
    <property type="match status" value="1"/>
</dbReference>
<organism evidence="1 2">
    <name type="scientific">Choiromyces venosus 120613-1</name>
    <dbReference type="NCBI Taxonomy" id="1336337"/>
    <lineage>
        <taxon>Eukaryota</taxon>
        <taxon>Fungi</taxon>
        <taxon>Dikarya</taxon>
        <taxon>Ascomycota</taxon>
        <taxon>Pezizomycotina</taxon>
        <taxon>Pezizomycetes</taxon>
        <taxon>Pezizales</taxon>
        <taxon>Tuberaceae</taxon>
        <taxon>Choiromyces</taxon>
    </lineage>
</organism>
<dbReference type="Pfam" id="PF13489">
    <property type="entry name" value="Methyltransf_23"/>
    <property type="match status" value="1"/>
</dbReference>
<protein>
    <submittedName>
        <fullName evidence="1">S-adenosyl-L-methionine-dependent methyltransferase</fullName>
    </submittedName>
</protein>
<proteinExistence type="predicted"/>
<dbReference type="Gene3D" id="3.40.50.150">
    <property type="entry name" value="Vaccinia Virus protein VP39"/>
    <property type="match status" value="1"/>
</dbReference>
<dbReference type="PANTHER" id="PTHR43591">
    <property type="entry name" value="METHYLTRANSFERASE"/>
    <property type="match status" value="1"/>
</dbReference>
<reference evidence="1 2" key="1">
    <citation type="journal article" date="2018" name="Nat. Ecol. Evol.">
        <title>Pezizomycetes genomes reveal the molecular basis of ectomycorrhizal truffle lifestyle.</title>
        <authorList>
            <person name="Murat C."/>
            <person name="Payen T."/>
            <person name="Noel B."/>
            <person name="Kuo A."/>
            <person name="Morin E."/>
            <person name="Chen J."/>
            <person name="Kohler A."/>
            <person name="Krizsan K."/>
            <person name="Balestrini R."/>
            <person name="Da Silva C."/>
            <person name="Montanini B."/>
            <person name="Hainaut M."/>
            <person name="Levati E."/>
            <person name="Barry K.W."/>
            <person name="Belfiori B."/>
            <person name="Cichocki N."/>
            <person name="Clum A."/>
            <person name="Dockter R.B."/>
            <person name="Fauchery L."/>
            <person name="Guy J."/>
            <person name="Iotti M."/>
            <person name="Le Tacon F."/>
            <person name="Lindquist E.A."/>
            <person name="Lipzen A."/>
            <person name="Malagnac F."/>
            <person name="Mello A."/>
            <person name="Molinier V."/>
            <person name="Miyauchi S."/>
            <person name="Poulain J."/>
            <person name="Riccioni C."/>
            <person name="Rubini A."/>
            <person name="Sitrit Y."/>
            <person name="Splivallo R."/>
            <person name="Traeger S."/>
            <person name="Wang M."/>
            <person name="Zifcakova L."/>
            <person name="Wipf D."/>
            <person name="Zambonelli A."/>
            <person name="Paolocci F."/>
            <person name="Nowrousian M."/>
            <person name="Ottonello S."/>
            <person name="Baldrian P."/>
            <person name="Spatafora J.W."/>
            <person name="Henrissat B."/>
            <person name="Nagy L.G."/>
            <person name="Aury J.M."/>
            <person name="Wincker P."/>
            <person name="Grigoriev I.V."/>
            <person name="Bonfante P."/>
            <person name="Martin F.M."/>
        </authorList>
    </citation>
    <scope>NUCLEOTIDE SEQUENCE [LARGE SCALE GENOMIC DNA]</scope>
    <source>
        <strain evidence="1 2">120613-1</strain>
    </source>
</reference>
<keyword evidence="2" id="KW-1185">Reference proteome</keyword>
<name>A0A3N4JGV4_9PEZI</name>
<sequence length="278" mass="32053">MPNDEVEQDRLDMTHHLYLLITGGSLFTVPIDTTNPPQRILDIGTGTGIWAVDMAEEFRSAEVIATDLSPIQPKWVPPNLRFEIDDAEDSWTWQKESFDYIHVRGLLGAIKDWPRLLKQAYDHLRPGGWLEVVEHDYSLQSDDNTYPEDCAIRRWFNLLNEAAGKAGRVVSNIQSIKDDFRTVGFENVGETRHKVPWGPWPKERRKKEQGAWVLMITESGFESFGMALMTRTLGMENIEVSKLCEEAFAELKTKKYHLYNIHYFLTGQKSLHPYHTTS</sequence>
<evidence type="ECO:0000313" key="1">
    <source>
        <dbReference type="EMBL" id="RPA95921.1"/>
    </source>
</evidence>
<dbReference type="InterPro" id="IPR029063">
    <property type="entry name" value="SAM-dependent_MTases_sf"/>
</dbReference>
<keyword evidence="1" id="KW-0808">Transferase</keyword>